<dbReference type="PROSITE" id="PS51294">
    <property type="entry name" value="HTH_MYB"/>
    <property type="match status" value="2"/>
</dbReference>
<feature type="domain" description="HTH myb-type" evidence="9">
    <location>
        <begin position="63"/>
        <end position="117"/>
    </location>
</feature>
<keyword evidence="3" id="KW-0805">Transcription regulation</keyword>
<evidence type="ECO:0000256" key="3">
    <source>
        <dbReference type="ARBA" id="ARBA00023015"/>
    </source>
</evidence>
<dbReference type="Gene3D" id="1.10.10.60">
    <property type="entry name" value="Homeodomain-like"/>
    <property type="match status" value="2"/>
</dbReference>
<keyword evidence="5" id="KW-0804">Transcription</keyword>
<dbReference type="InterPro" id="IPR009057">
    <property type="entry name" value="Homeodomain-like_sf"/>
</dbReference>
<proteinExistence type="predicted"/>
<evidence type="ECO:0000256" key="4">
    <source>
        <dbReference type="ARBA" id="ARBA00023125"/>
    </source>
</evidence>
<evidence type="ECO:0000259" key="8">
    <source>
        <dbReference type="PROSITE" id="PS50090"/>
    </source>
</evidence>
<dbReference type="PANTHER" id="PTHR48000:SF67">
    <property type="entry name" value="MYB-LIKE DNA-BINDING DOMAIN CONTAINING PROTEIN, EXPRESSED"/>
    <property type="match status" value="1"/>
</dbReference>
<feature type="domain" description="Myb-like" evidence="8">
    <location>
        <begin position="9"/>
        <end position="62"/>
    </location>
</feature>
<keyword evidence="2" id="KW-0677">Repeat</keyword>
<dbReference type="InterPro" id="IPR001005">
    <property type="entry name" value="SANT/Myb"/>
</dbReference>
<evidence type="ECO:0000256" key="2">
    <source>
        <dbReference type="ARBA" id="ARBA00022737"/>
    </source>
</evidence>
<feature type="domain" description="Myb-like" evidence="8">
    <location>
        <begin position="63"/>
        <end position="113"/>
    </location>
</feature>
<feature type="compositionally biased region" description="Polar residues" evidence="7">
    <location>
        <begin position="247"/>
        <end position="258"/>
    </location>
</feature>
<evidence type="ECO:0000259" key="9">
    <source>
        <dbReference type="PROSITE" id="PS51294"/>
    </source>
</evidence>
<evidence type="ECO:0000256" key="5">
    <source>
        <dbReference type="ARBA" id="ARBA00023163"/>
    </source>
</evidence>
<dbReference type="GO" id="GO:0005634">
    <property type="term" value="C:nucleus"/>
    <property type="evidence" value="ECO:0007669"/>
    <property type="project" value="UniProtKB-SubCell"/>
</dbReference>
<dbReference type="PANTHER" id="PTHR48000">
    <property type="entry name" value="OS09G0431300 PROTEIN"/>
    <property type="match status" value="1"/>
</dbReference>
<dbReference type="Proteomes" id="UP001327560">
    <property type="component" value="Chromosome 1"/>
</dbReference>
<dbReference type="InterPro" id="IPR017930">
    <property type="entry name" value="Myb_dom"/>
</dbReference>
<evidence type="ECO:0000256" key="6">
    <source>
        <dbReference type="ARBA" id="ARBA00023242"/>
    </source>
</evidence>
<feature type="region of interest" description="Disordered" evidence="7">
    <location>
        <begin position="177"/>
        <end position="196"/>
    </location>
</feature>
<dbReference type="SMART" id="SM00717">
    <property type="entry name" value="SANT"/>
    <property type="match status" value="2"/>
</dbReference>
<dbReference type="CDD" id="cd00167">
    <property type="entry name" value="SANT"/>
    <property type="match status" value="2"/>
</dbReference>
<dbReference type="SUPFAM" id="SSF46689">
    <property type="entry name" value="Homeodomain-like"/>
    <property type="match status" value="1"/>
</dbReference>
<name>A0AAQ3PWR1_9LILI</name>
<sequence>MGRAPCCDKVTVKRGPWSPEEDAVLKNYIGKYGTGDNWIALPHKAGLNRCGKSCRLRWLNYLRPDIRHGGFTEEEDDIICSLYRKLGSRWSIIASHLRGRTDNDVKNYWNTKLKKKLITRPDPNLSISNPILIRRPSTTTTPPLVRAETYEMESISALTEDFARKFYSQPSPFLSSHEEASAASSSTVTVDDGRSNSYKNWSAGGQAGIEEDDLLLSELDFGFLRDLLDGINGGEEKLEEVSPGSFWPTSETMAYTHS</sequence>
<dbReference type="FunFam" id="1.10.10.60:FF:000015">
    <property type="entry name" value="Transcription factor RAX3"/>
    <property type="match status" value="1"/>
</dbReference>
<evidence type="ECO:0000256" key="7">
    <source>
        <dbReference type="SAM" id="MobiDB-lite"/>
    </source>
</evidence>
<keyword evidence="11" id="KW-1185">Reference proteome</keyword>
<dbReference type="Pfam" id="PF00249">
    <property type="entry name" value="Myb_DNA-binding"/>
    <property type="match status" value="2"/>
</dbReference>
<keyword evidence="6" id="KW-0539">Nucleus</keyword>
<protein>
    <submittedName>
        <fullName evidence="10">Transcription factor RAX1-like</fullName>
    </submittedName>
</protein>
<dbReference type="EMBL" id="CP136890">
    <property type="protein sequence ID" value="WOK91463.1"/>
    <property type="molecule type" value="Genomic_DNA"/>
</dbReference>
<comment type="subcellular location">
    <subcellularLocation>
        <location evidence="1">Nucleus</location>
    </subcellularLocation>
</comment>
<gene>
    <name evidence="10" type="ORF">Cni_G00154</name>
</gene>
<dbReference type="GO" id="GO:0003677">
    <property type="term" value="F:DNA binding"/>
    <property type="evidence" value="ECO:0007669"/>
    <property type="project" value="UniProtKB-KW"/>
</dbReference>
<evidence type="ECO:0000256" key="1">
    <source>
        <dbReference type="ARBA" id="ARBA00004123"/>
    </source>
</evidence>
<organism evidence="10 11">
    <name type="scientific">Canna indica</name>
    <name type="common">Indian-shot</name>
    <dbReference type="NCBI Taxonomy" id="4628"/>
    <lineage>
        <taxon>Eukaryota</taxon>
        <taxon>Viridiplantae</taxon>
        <taxon>Streptophyta</taxon>
        <taxon>Embryophyta</taxon>
        <taxon>Tracheophyta</taxon>
        <taxon>Spermatophyta</taxon>
        <taxon>Magnoliopsida</taxon>
        <taxon>Liliopsida</taxon>
        <taxon>Zingiberales</taxon>
        <taxon>Cannaceae</taxon>
        <taxon>Canna</taxon>
    </lineage>
</organism>
<accession>A0AAQ3PWR1</accession>
<dbReference type="PROSITE" id="PS50090">
    <property type="entry name" value="MYB_LIKE"/>
    <property type="match status" value="2"/>
</dbReference>
<reference evidence="10 11" key="1">
    <citation type="submission" date="2023-10" db="EMBL/GenBank/DDBJ databases">
        <title>Chromosome-scale genome assembly provides insights into flower coloration mechanisms of Canna indica.</title>
        <authorList>
            <person name="Li C."/>
        </authorList>
    </citation>
    <scope>NUCLEOTIDE SEQUENCE [LARGE SCALE GENOMIC DNA]</scope>
    <source>
        <tissue evidence="10">Flower</tissue>
    </source>
</reference>
<feature type="region of interest" description="Disordered" evidence="7">
    <location>
        <begin position="236"/>
        <end position="258"/>
    </location>
</feature>
<evidence type="ECO:0000313" key="10">
    <source>
        <dbReference type="EMBL" id="WOK91463.1"/>
    </source>
</evidence>
<dbReference type="AlphaFoldDB" id="A0AAQ3PWR1"/>
<evidence type="ECO:0000313" key="11">
    <source>
        <dbReference type="Proteomes" id="UP001327560"/>
    </source>
</evidence>
<keyword evidence="4" id="KW-0238">DNA-binding</keyword>
<feature type="domain" description="HTH myb-type" evidence="9">
    <location>
        <begin position="9"/>
        <end position="62"/>
    </location>
</feature>